<dbReference type="PANTHER" id="PTHR37574">
    <property type="entry name" value="LIPASE B"/>
    <property type="match status" value="1"/>
</dbReference>
<accession>A0AAQ3LXY5</accession>
<dbReference type="EMBL" id="CP138580">
    <property type="protein sequence ID" value="WPG97606.1"/>
    <property type="molecule type" value="Genomic_DNA"/>
</dbReference>
<dbReference type="InterPro" id="IPR053228">
    <property type="entry name" value="Stereospecific_Lipase"/>
</dbReference>
<sequence length="313" mass="33804">MSIFALATIGLAALQAFASPTIKRDDNPSFVISGDAPFSIDTETLSDAITCPNGNPTASKPPVLLIHGTSCTGEESWGKGYVPALMANGYTACYVTLPNRAMSDMQISAEYVAYGLHYVSWLSGGLKPSVISHSQGGPVTQWALQFWPSAASVTKSFIALSPDFMGVTLLDSDLSSFCVDDLCQASLWQQSAGSNFYSALHKKNFNARVPTTTIWSEFDGIVTPIQSNARLPGATVIQLQDLCILRPTNHIFMTIDSAAYAIALDALNNNGNANVNRIKNRFSICLRIDAPHMDLDVAEEITDLFKEFTEGFV</sequence>
<gene>
    <name evidence="2" type="ORF">R9X50_00038500</name>
</gene>
<dbReference type="SUPFAM" id="SSF53474">
    <property type="entry name" value="alpha/beta-Hydrolases"/>
    <property type="match status" value="1"/>
</dbReference>
<dbReference type="AlphaFoldDB" id="A0AAQ3LXY5"/>
<name>A0AAQ3LXY5_9PEZI</name>
<reference evidence="2 3" key="1">
    <citation type="submission" date="2023-11" db="EMBL/GenBank/DDBJ databases">
        <title>An acidophilic fungus is an integral part of prey digestion in a carnivorous sundew plant.</title>
        <authorList>
            <person name="Tsai I.J."/>
        </authorList>
    </citation>
    <scope>NUCLEOTIDE SEQUENCE [LARGE SCALE GENOMIC DNA]</scope>
    <source>
        <strain evidence="2">169a</strain>
    </source>
</reference>
<keyword evidence="3" id="KW-1185">Reference proteome</keyword>
<evidence type="ECO:0000256" key="1">
    <source>
        <dbReference type="SAM" id="SignalP"/>
    </source>
</evidence>
<dbReference type="PANTHER" id="PTHR37574:SF1">
    <property type="entry name" value="LIPASE B"/>
    <property type="match status" value="1"/>
</dbReference>
<organism evidence="2 3">
    <name type="scientific">Acrodontium crateriforme</name>
    <dbReference type="NCBI Taxonomy" id="150365"/>
    <lineage>
        <taxon>Eukaryota</taxon>
        <taxon>Fungi</taxon>
        <taxon>Dikarya</taxon>
        <taxon>Ascomycota</taxon>
        <taxon>Pezizomycotina</taxon>
        <taxon>Dothideomycetes</taxon>
        <taxon>Dothideomycetidae</taxon>
        <taxon>Mycosphaerellales</taxon>
        <taxon>Teratosphaeriaceae</taxon>
        <taxon>Acrodontium</taxon>
    </lineage>
</organism>
<protein>
    <recommendedName>
        <fullName evidence="4">Alpha/beta-hydrolase</fullName>
    </recommendedName>
</protein>
<keyword evidence="1" id="KW-0732">Signal</keyword>
<evidence type="ECO:0000313" key="3">
    <source>
        <dbReference type="Proteomes" id="UP001303373"/>
    </source>
</evidence>
<dbReference type="Proteomes" id="UP001303373">
    <property type="component" value="Chromosome 1"/>
</dbReference>
<evidence type="ECO:0008006" key="4">
    <source>
        <dbReference type="Google" id="ProtNLM"/>
    </source>
</evidence>
<dbReference type="Gene3D" id="3.40.50.1820">
    <property type="entry name" value="alpha/beta hydrolase"/>
    <property type="match status" value="1"/>
</dbReference>
<feature type="chain" id="PRO_5042914458" description="Alpha/beta-hydrolase" evidence="1">
    <location>
        <begin position="19"/>
        <end position="313"/>
    </location>
</feature>
<proteinExistence type="predicted"/>
<evidence type="ECO:0000313" key="2">
    <source>
        <dbReference type="EMBL" id="WPG97606.1"/>
    </source>
</evidence>
<dbReference type="InterPro" id="IPR029058">
    <property type="entry name" value="AB_hydrolase_fold"/>
</dbReference>
<feature type="signal peptide" evidence="1">
    <location>
        <begin position="1"/>
        <end position="18"/>
    </location>
</feature>